<dbReference type="PANTHER" id="PTHR30537:SF5">
    <property type="entry name" value="HTH-TYPE TRANSCRIPTIONAL ACTIVATOR TTDR-RELATED"/>
    <property type="match status" value="1"/>
</dbReference>
<protein>
    <submittedName>
        <fullName evidence="7">DNA-binding transcriptional regulator, LysR family</fullName>
    </submittedName>
</protein>
<keyword evidence="5" id="KW-0804">Transcription</keyword>
<dbReference type="FunFam" id="1.10.10.10:FF:000001">
    <property type="entry name" value="LysR family transcriptional regulator"/>
    <property type="match status" value="1"/>
</dbReference>
<dbReference type="Pfam" id="PF03466">
    <property type="entry name" value="LysR_substrate"/>
    <property type="match status" value="1"/>
</dbReference>
<reference evidence="7 8" key="1">
    <citation type="submission" date="2016-11" db="EMBL/GenBank/DDBJ databases">
        <authorList>
            <person name="Jaros S."/>
            <person name="Januszkiewicz K."/>
            <person name="Wedrychowicz H."/>
        </authorList>
    </citation>
    <scope>NUCLEOTIDE SEQUENCE [LARGE SCALE GENOMIC DNA]</scope>
    <source>
        <strain evidence="7 8">GAS242</strain>
    </source>
</reference>
<keyword evidence="4 7" id="KW-0238">DNA-binding</keyword>
<dbReference type="InterPro" id="IPR036388">
    <property type="entry name" value="WH-like_DNA-bd_sf"/>
</dbReference>
<dbReference type="Gene3D" id="3.40.190.290">
    <property type="match status" value="1"/>
</dbReference>
<dbReference type="GO" id="GO:0006351">
    <property type="term" value="P:DNA-templated transcription"/>
    <property type="evidence" value="ECO:0007669"/>
    <property type="project" value="TreeGrafter"/>
</dbReference>
<dbReference type="PRINTS" id="PR00039">
    <property type="entry name" value="HTHLYSR"/>
</dbReference>
<dbReference type="Gene3D" id="1.10.10.10">
    <property type="entry name" value="Winged helix-like DNA-binding domain superfamily/Winged helix DNA-binding domain"/>
    <property type="match status" value="1"/>
</dbReference>
<dbReference type="SUPFAM" id="SSF53850">
    <property type="entry name" value="Periplasmic binding protein-like II"/>
    <property type="match status" value="1"/>
</dbReference>
<sequence length="316" mass="33919">MLDRLTGLEVFARVAGAGSLSAAARALGMSQTMVTKHIAALEGRLGVKLFHRTTRRLSITEAGRNYLESSARILAELEAADAAVAADRVEPRGLLRLNAPVSFGTRQIAPLLAEFAARHPRVTVELGLNDRLVDLVEEGWDLAIRIGNLSSSSLIARRIAPCRIAVCAAPSYLKSRGTPRTVASLADHNCLGYTLSQRTPIDRWVFGAGADFSVQISGNLRANNGDALRAAAIAGQGIIHQPTFIVADDLRAGRLVALTLDQPNVELGGIYAVFLPDRHPPARVRAFIDFIAGRFAPEPPWDRELASPRGRGRATG</sequence>
<evidence type="ECO:0000313" key="7">
    <source>
        <dbReference type="EMBL" id="SHH17999.1"/>
    </source>
</evidence>
<dbReference type="EMBL" id="LT670818">
    <property type="protein sequence ID" value="SHH17999.1"/>
    <property type="molecule type" value="Genomic_DNA"/>
</dbReference>
<dbReference type="InterPro" id="IPR036390">
    <property type="entry name" value="WH_DNA-bd_sf"/>
</dbReference>
<comment type="function">
    <text evidence="1">NodD regulates the expression of the nodABCFE genes which encode other nodulation proteins. NodD is also a negative regulator of its own expression. Binds flavonoids as inducers.</text>
</comment>
<gene>
    <name evidence="7" type="ORF">SAMN05444169_6175</name>
</gene>
<name>A0A1M5QWB5_9BRAD</name>
<accession>A0A1M5QWB5</accession>
<feature type="domain" description="HTH lysR-type" evidence="6">
    <location>
        <begin position="3"/>
        <end position="60"/>
    </location>
</feature>
<dbReference type="Pfam" id="PF00126">
    <property type="entry name" value="HTH_1"/>
    <property type="match status" value="1"/>
</dbReference>
<dbReference type="RefSeq" id="WP_079569161.1">
    <property type="nucleotide sequence ID" value="NZ_LT670818.1"/>
</dbReference>
<evidence type="ECO:0000256" key="5">
    <source>
        <dbReference type="ARBA" id="ARBA00023163"/>
    </source>
</evidence>
<evidence type="ECO:0000259" key="6">
    <source>
        <dbReference type="PROSITE" id="PS50931"/>
    </source>
</evidence>
<dbReference type="PROSITE" id="PS50931">
    <property type="entry name" value="HTH_LYSR"/>
    <property type="match status" value="1"/>
</dbReference>
<proteinExistence type="inferred from homology"/>
<evidence type="ECO:0000313" key="8">
    <source>
        <dbReference type="Proteomes" id="UP000190675"/>
    </source>
</evidence>
<evidence type="ECO:0000256" key="4">
    <source>
        <dbReference type="ARBA" id="ARBA00023125"/>
    </source>
</evidence>
<evidence type="ECO:0000256" key="2">
    <source>
        <dbReference type="ARBA" id="ARBA00009437"/>
    </source>
</evidence>
<dbReference type="GO" id="GO:0003700">
    <property type="term" value="F:DNA-binding transcription factor activity"/>
    <property type="evidence" value="ECO:0007669"/>
    <property type="project" value="InterPro"/>
</dbReference>
<evidence type="ECO:0000256" key="3">
    <source>
        <dbReference type="ARBA" id="ARBA00023015"/>
    </source>
</evidence>
<dbReference type="FunFam" id="3.40.190.290:FF:000001">
    <property type="entry name" value="Transcriptional regulator, LysR family"/>
    <property type="match status" value="1"/>
</dbReference>
<dbReference type="InterPro" id="IPR005119">
    <property type="entry name" value="LysR_subst-bd"/>
</dbReference>
<dbReference type="Proteomes" id="UP000190675">
    <property type="component" value="Chromosome I"/>
</dbReference>
<dbReference type="OrthoDB" id="9786526at2"/>
<keyword evidence="3" id="KW-0805">Transcription regulation</keyword>
<dbReference type="CDD" id="cd08422">
    <property type="entry name" value="PBP2_CrgA_like"/>
    <property type="match status" value="1"/>
</dbReference>
<comment type="similarity">
    <text evidence="2">Belongs to the LysR transcriptional regulatory family.</text>
</comment>
<dbReference type="SUPFAM" id="SSF46785">
    <property type="entry name" value="Winged helix' DNA-binding domain"/>
    <property type="match status" value="1"/>
</dbReference>
<dbReference type="GO" id="GO:0043565">
    <property type="term" value="F:sequence-specific DNA binding"/>
    <property type="evidence" value="ECO:0007669"/>
    <property type="project" value="TreeGrafter"/>
</dbReference>
<evidence type="ECO:0000256" key="1">
    <source>
        <dbReference type="ARBA" id="ARBA00003502"/>
    </source>
</evidence>
<organism evidence="7 8">
    <name type="scientific">Bradyrhizobium erythrophlei</name>
    <dbReference type="NCBI Taxonomy" id="1437360"/>
    <lineage>
        <taxon>Bacteria</taxon>
        <taxon>Pseudomonadati</taxon>
        <taxon>Pseudomonadota</taxon>
        <taxon>Alphaproteobacteria</taxon>
        <taxon>Hyphomicrobiales</taxon>
        <taxon>Nitrobacteraceae</taxon>
        <taxon>Bradyrhizobium</taxon>
    </lineage>
</organism>
<dbReference type="InterPro" id="IPR000847">
    <property type="entry name" value="LysR_HTH_N"/>
</dbReference>
<dbReference type="InterPro" id="IPR058163">
    <property type="entry name" value="LysR-type_TF_proteobact-type"/>
</dbReference>
<dbReference type="AlphaFoldDB" id="A0A1M5QWB5"/>
<dbReference type="PANTHER" id="PTHR30537">
    <property type="entry name" value="HTH-TYPE TRANSCRIPTIONAL REGULATOR"/>
    <property type="match status" value="1"/>
</dbReference>